<evidence type="ECO:0000313" key="4">
    <source>
        <dbReference type="EMBL" id="KAJ6242479.1"/>
    </source>
</evidence>
<feature type="coiled-coil region" evidence="2">
    <location>
        <begin position="30"/>
        <end position="78"/>
    </location>
</feature>
<dbReference type="Gene3D" id="1.10.238.10">
    <property type="entry name" value="EF-hand"/>
    <property type="match status" value="1"/>
</dbReference>
<organism evidence="4 5">
    <name type="scientific">Anaeramoeba flamelloides</name>
    <dbReference type="NCBI Taxonomy" id="1746091"/>
    <lineage>
        <taxon>Eukaryota</taxon>
        <taxon>Metamonada</taxon>
        <taxon>Anaeramoebidae</taxon>
        <taxon>Anaeramoeba</taxon>
    </lineage>
</organism>
<proteinExistence type="predicted"/>
<gene>
    <name evidence="4" type="ORF">M0813_22619</name>
</gene>
<sequence length="1155" mass="134766">MAFELIKTINTTCATFHDKVQHSKNNNRHVHKLQRVLYSLEETLQKLKNDKELANSKKDLLENLEDILKKTMKFLNEKYFKKKFFRRIKSKKFKKAIQTFQQDLDKQIKLLNEGINTEVKENVVDLKVSINFDNVEFKKEIKKYNKENENVIAEKPATYNFYDLGVNDLQKMFGTDKRGAVVLRNVINTNNKQIIDSYDLIYAKRILKKGKIPDQAEFCFSSWDIDGNGSLSEDEIYNTMYDILRLKLLKKFAKKFDDKNWFLIFTKQPQEKQKEFYKSLEKKVLKKSEKMRIGDLISEMFQKATLNSDEEIEKDQYIKFCIDHNALLLQIFCDCLCTVMSIKNKKQKKKLKKNLKKEKKKEKITYTTDKWNVEKKESAVYLFNDGKTLQKLTQGWDWIRGNKVMSYNTGVYHYGIKIDSHNKFVNPFLMMGIVPSNSTGHTYSTGFCFTGNDSGQWDGKYCMNFYSPYGDGCSIETGDIVDVIVDTDAKTLSFRLNSEDLGVCQNNIPDNCLLSVDIFSTSDQITLMENEENEENETDNLEIIETNNPLDKKEEEKIEVHIEKFGTGVGDLIAQKDWSKGWTNIKVFQIGELHFLFEYKVNQGTVAIDAINKNGNVGKSVHKAKWSKGWTTTEFYTINDHVYLFLLKSGNGKIRIHKMNENGTIGELIVDKNWSRGWTNIKFFKIKKRHFIFEYKVNTGRVSIQELNKDGTLGEVLEKYQWGKGWTTTEFYRIKKQTYLFLLKHDTGVVKIHEIRKDGSVGQCVIEKNWTKGWTNIRPFTVKKHPYFFEYKANTGRVAIQGMNRDGNQGDTLQKYQWSKGWTTTEFFAIKDHVYLLLLKNSNGKVKIHRMNHFSLDQENEEKEKEVAKCSVSELVAEKHWTTGWTNVKPFQIGNSNFLFKYQKNEGNAVVEMIDNDGNIADTLHEYQWAKGWTSTEFYTVKDQTYLLLLRKDTGKVKLHKMNENGSLGDLVIEQNWSTGWTTIKPFQVKKNNFIFEYKADHGRVTIQEITEDGKLGKPLYKYQWTKGFTTTEFYTIKGKTYLFLLKKDSGLVKIFRMNEDGSVGEFITEKDWTSGWTNIRLFQKGGNTFIFEYKAALGRVAIQSMNKYGNTSKTLAKYQWSKGYTTTEFYTVKDHTYLFLLKKDLGKAKIFKLN</sequence>
<dbReference type="PROSITE" id="PS50222">
    <property type="entry name" value="EF_HAND_2"/>
    <property type="match status" value="1"/>
</dbReference>
<dbReference type="SUPFAM" id="SSF49899">
    <property type="entry name" value="Concanavalin A-like lectins/glucanases"/>
    <property type="match status" value="1"/>
</dbReference>
<dbReference type="Proteomes" id="UP001150062">
    <property type="component" value="Unassembled WGS sequence"/>
</dbReference>
<evidence type="ECO:0000256" key="2">
    <source>
        <dbReference type="SAM" id="Coils"/>
    </source>
</evidence>
<evidence type="ECO:0000259" key="3">
    <source>
        <dbReference type="PROSITE" id="PS50222"/>
    </source>
</evidence>
<dbReference type="Gene3D" id="1.20.930.20">
    <property type="entry name" value="Adaptor protein Cbl, N-terminal domain"/>
    <property type="match status" value="1"/>
</dbReference>
<dbReference type="InterPro" id="IPR002048">
    <property type="entry name" value="EF_hand_dom"/>
</dbReference>
<dbReference type="PROSITE" id="PS00018">
    <property type="entry name" value="EF_HAND_1"/>
    <property type="match status" value="1"/>
</dbReference>
<keyword evidence="1" id="KW-0106">Calcium</keyword>
<keyword evidence="2" id="KW-0175">Coiled coil</keyword>
<comment type="caution">
    <text evidence="4">The sequence shown here is derived from an EMBL/GenBank/DDBJ whole genome shotgun (WGS) entry which is preliminary data.</text>
</comment>
<feature type="domain" description="EF-hand" evidence="3">
    <location>
        <begin position="211"/>
        <end position="246"/>
    </location>
</feature>
<dbReference type="CDD" id="cd11709">
    <property type="entry name" value="SPRY"/>
    <property type="match status" value="1"/>
</dbReference>
<dbReference type="CDD" id="cd21037">
    <property type="entry name" value="MLKL_NTD"/>
    <property type="match status" value="1"/>
</dbReference>
<dbReference type="InterPro" id="IPR043136">
    <property type="entry name" value="B30.2/SPRY_sf"/>
</dbReference>
<dbReference type="InterPro" id="IPR013320">
    <property type="entry name" value="ConA-like_dom_sf"/>
</dbReference>
<accession>A0ABQ8YD01</accession>
<dbReference type="InterPro" id="IPR059179">
    <property type="entry name" value="MLKL-like_MCAfunc"/>
</dbReference>
<dbReference type="EMBL" id="JAOAOG010000175">
    <property type="protein sequence ID" value="KAJ6242479.1"/>
    <property type="molecule type" value="Genomic_DNA"/>
</dbReference>
<protein>
    <submittedName>
        <fullName evidence="4">Spry domain containing socs box protein</fullName>
    </submittedName>
</protein>
<evidence type="ECO:0000256" key="1">
    <source>
        <dbReference type="ARBA" id="ARBA00022837"/>
    </source>
</evidence>
<dbReference type="SUPFAM" id="SSF47473">
    <property type="entry name" value="EF-hand"/>
    <property type="match status" value="1"/>
</dbReference>
<evidence type="ECO:0000313" key="5">
    <source>
        <dbReference type="Proteomes" id="UP001150062"/>
    </source>
</evidence>
<dbReference type="Gene3D" id="2.60.120.920">
    <property type="match status" value="1"/>
</dbReference>
<name>A0ABQ8YD01_9EUKA</name>
<dbReference type="InterPro" id="IPR036537">
    <property type="entry name" value="Adaptor_Cbl_N_dom_sf"/>
</dbReference>
<dbReference type="InterPro" id="IPR018247">
    <property type="entry name" value="EF_Hand_1_Ca_BS"/>
</dbReference>
<keyword evidence="5" id="KW-1185">Reference proteome</keyword>
<reference evidence="4" key="1">
    <citation type="submission" date="2022-08" db="EMBL/GenBank/DDBJ databases">
        <title>Novel sulfate-reducing endosymbionts in the free-living metamonad Anaeramoeba.</title>
        <authorList>
            <person name="Jerlstrom-Hultqvist J."/>
            <person name="Cepicka I."/>
            <person name="Gallot-Lavallee L."/>
            <person name="Salas-Leiva D."/>
            <person name="Curtis B.A."/>
            <person name="Zahonova K."/>
            <person name="Pipaliya S."/>
            <person name="Dacks J."/>
            <person name="Roger A.J."/>
        </authorList>
    </citation>
    <scope>NUCLEOTIDE SEQUENCE</scope>
    <source>
        <strain evidence="4">Schooner1</strain>
    </source>
</reference>
<dbReference type="InterPro" id="IPR011992">
    <property type="entry name" value="EF-hand-dom_pair"/>
</dbReference>